<dbReference type="eggNOG" id="COG3749">
    <property type="taxonomic scope" value="Bacteria"/>
</dbReference>
<comment type="caution">
    <text evidence="1">The sequence shown here is derived from an EMBL/GenBank/DDBJ whole genome shotgun (WGS) entry which is preliminary data.</text>
</comment>
<dbReference type="PIRSF" id="PIRSF030820">
    <property type="entry name" value="UCP030820"/>
    <property type="match status" value="1"/>
</dbReference>
<dbReference type="Pfam" id="PF06073">
    <property type="entry name" value="DUF934"/>
    <property type="match status" value="1"/>
</dbReference>
<organism evidence="1 2">
    <name type="scientific">Hyphomonas johnsonii MHS-2</name>
    <dbReference type="NCBI Taxonomy" id="1280950"/>
    <lineage>
        <taxon>Bacteria</taxon>
        <taxon>Pseudomonadati</taxon>
        <taxon>Pseudomonadota</taxon>
        <taxon>Alphaproteobacteria</taxon>
        <taxon>Hyphomonadales</taxon>
        <taxon>Hyphomonadaceae</taxon>
        <taxon>Hyphomonas</taxon>
    </lineage>
</organism>
<protein>
    <recommendedName>
        <fullName evidence="3">Oxidoreductase probably involved in sulfite reduction</fullName>
    </recommendedName>
</protein>
<sequence>MPLIKHGAESADPWDYVEGEAELADGGYFTVRLSRFLAEAPTLADRNTRVGVRLVPDDDVEELVPYLQQVQLIEIDFPKYTDGRGYSQAQLLRRRHGYTGELRAVGHVLRDQIYYMNRSGIDAYETVRADLPSVLDALKEFSEVYQPGAGGQVSVFRKRHGS</sequence>
<gene>
    <name evidence="1" type="ORF">HJO_13596</name>
</gene>
<dbReference type="AlphaFoldDB" id="A0A059FHA4"/>
<keyword evidence="2" id="KW-1185">Reference proteome</keyword>
<dbReference type="PATRIC" id="fig|1280950.3.peg.2731"/>
<accession>A0A059FHA4</accession>
<evidence type="ECO:0000313" key="1">
    <source>
        <dbReference type="EMBL" id="KCZ89987.1"/>
    </source>
</evidence>
<proteinExistence type="predicted"/>
<dbReference type="RefSeq" id="WP_035617857.1">
    <property type="nucleotide sequence ID" value="NZ_ARYK01000007.1"/>
</dbReference>
<dbReference type="Proteomes" id="UP000025171">
    <property type="component" value="Unassembled WGS sequence"/>
</dbReference>
<dbReference type="EMBL" id="ARYK01000007">
    <property type="protein sequence ID" value="KCZ89987.1"/>
    <property type="molecule type" value="Genomic_DNA"/>
</dbReference>
<name>A0A059FHA4_9PROT</name>
<dbReference type="OrthoDB" id="9800421at2"/>
<reference evidence="1 2" key="1">
    <citation type="journal article" date="2014" name="Antonie Van Leeuwenhoek">
        <title>Hyphomonas beringensis sp. nov. and Hyphomonas chukchiensis sp. nov., isolated from surface seawater of the Bering Sea and Chukchi Sea.</title>
        <authorList>
            <person name="Li C."/>
            <person name="Lai Q."/>
            <person name="Li G."/>
            <person name="Dong C."/>
            <person name="Wang J."/>
            <person name="Liao Y."/>
            <person name="Shao Z."/>
        </authorList>
    </citation>
    <scope>NUCLEOTIDE SEQUENCE [LARGE SCALE GENOMIC DNA]</scope>
    <source>
        <strain evidence="1 2">MHS-2</strain>
    </source>
</reference>
<dbReference type="STRING" id="1280950.HJO_13596"/>
<evidence type="ECO:0008006" key="3">
    <source>
        <dbReference type="Google" id="ProtNLM"/>
    </source>
</evidence>
<dbReference type="InterPro" id="IPR008318">
    <property type="entry name" value="UCP030820"/>
</dbReference>
<evidence type="ECO:0000313" key="2">
    <source>
        <dbReference type="Proteomes" id="UP000025171"/>
    </source>
</evidence>